<gene>
    <name evidence="2" type="ORF">A2538_02820</name>
</gene>
<dbReference type="Pfam" id="PF05057">
    <property type="entry name" value="DUF676"/>
    <property type="match status" value="1"/>
</dbReference>
<dbReference type="EMBL" id="MFRE01000022">
    <property type="protein sequence ID" value="OGH93788.1"/>
    <property type="molecule type" value="Genomic_DNA"/>
</dbReference>
<reference evidence="2 3" key="1">
    <citation type="journal article" date="2016" name="Nat. Commun.">
        <title>Thousands of microbial genomes shed light on interconnected biogeochemical processes in an aquifer system.</title>
        <authorList>
            <person name="Anantharaman K."/>
            <person name="Brown C.T."/>
            <person name="Hug L.A."/>
            <person name="Sharon I."/>
            <person name="Castelle C.J."/>
            <person name="Probst A.J."/>
            <person name="Thomas B.C."/>
            <person name="Singh A."/>
            <person name="Wilkins M.J."/>
            <person name="Karaoz U."/>
            <person name="Brodie E.L."/>
            <person name="Williams K.H."/>
            <person name="Hubbard S.S."/>
            <person name="Banfield J.F."/>
        </authorList>
    </citation>
    <scope>NUCLEOTIDE SEQUENCE [LARGE SCALE GENOMIC DNA]</scope>
</reference>
<dbReference type="InterPro" id="IPR029058">
    <property type="entry name" value="AB_hydrolase_fold"/>
</dbReference>
<dbReference type="PANTHER" id="PTHR37946:SF1">
    <property type="entry name" value="SLL1969 PROTEIN"/>
    <property type="match status" value="1"/>
</dbReference>
<proteinExistence type="predicted"/>
<comment type="caution">
    <text evidence="2">The sequence shown here is derived from an EMBL/GenBank/DDBJ whole genome shotgun (WGS) entry which is preliminary data.</text>
</comment>
<feature type="domain" description="DUF676" evidence="1">
    <location>
        <begin position="58"/>
        <end position="90"/>
    </location>
</feature>
<dbReference type="InterPro" id="IPR007751">
    <property type="entry name" value="DUF676_lipase-like"/>
</dbReference>
<name>A0A1F6PCE0_9BACT</name>
<sequence>MPNQKDYAVLLHGLWRTTRTMRRLEKALAKEGYTAINVPYPSYRAPVEELAEKYLSTSLLKNCPDATKKINFVTYSLGGIIVRYFLTHHPLKNVGRVVMIATPNHGSKYADILSKFKIAHLIFGPVLKQLKTAETSLSNTLPEPDYEYGIIAGKYDHKVPLQLALLKNTKKFIITPHAHTFITYANDVINATKKFLKDGNF</sequence>
<dbReference type="PANTHER" id="PTHR37946">
    <property type="entry name" value="SLL1969 PROTEIN"/>
    <property type="match status" value="1"/>
</dbReference>
<dbReference type="SUPFAM" id="SSF53474">
    <property type="entry name" value="alpha/beta-Hydrolases"/>
    <property type="match status" value="1"/>
</dbReference>
<dbReference type="Gene3D" id="3.40.50.1820">
    <property type="entry name" value="alpha/beta hydrolase"/>
    <property type="match status" value="1"/>
</dbReference>
<organism evidence="2 3">
    <name type="scientific">Candidatus Magasanikbacteria bacterium RIFOXYD2_FULL_41_14</name>
    <dbReference type="NCBI Taxonomy" id="1798709"/>
    <lineage>
        <taxon>Bacteria</taxon>
        <taxon>Candidatus Magasanikiibacteriota</taxon>
    </lineage>
</organism>
<dbReference type="AlphaFoldDB" id="A0A1F6PCE0"/>
<accession>A0A1F6PCE0</accession>
<evidence type="ECO:0000259" key="1">
    <source>
        <dbReference type="Pfam" id="PF05057"/>
    </source>
</evidence>
<protein>
    <recommendedName>
        <fullName evidence="1">DUF676 domain-containing protein</fullName>
    </recommendedName>
</protein>
<dbReference type="STRING" id="1798709.A2538_02820"/>
<evidence type="ECO:0000313" key="3">
    <source>
        <dbReference type="Proteomes" id="UP000178254"/>
    </source>
</evidence>
<dbReference type="Proteomes" id="UP000178254">
    <property type="component" value="Unassembled WGS sequence"/>
</dbReference>
<evidence type="ECO:0000313" key="2">
    <source>
        <dbReference type="EMBL" id="OGH93788.1"/>
    </source>
</evidence>